<name>A0A6C0G026_9BACL</name>
<dbReference type="EMBL" id="CP048209">
    <property type="protein sequence ID" value="QHT60754.1"/>
    <property type="molecule type" value="Genomic_DNA"/>
</dbReference>
<evidence type="ECO:0000313" key="1">
    <source>
        <dbReference type="EMBL" id="QHT60754.1"/>
    </source>
</evidence>
<dbReference type="RefSeq" id="WP_162357194.1">
    <property type="nucleotide sequence ID" value="NZ_CP048209.1"/>
</dbReference>
<dbReference type="AlphaFoldDB" id="A0A6C0G026"/>
<dbReference type="KEGG" id="plyc:GXP70_12890"/>
<organism evidence="1 2">
    <name type="scientific">Paenibacillus lycopersici</name>
    <dbReference type="NCBI Taxonomy" id="2704462"/>
    <lineage>
        <taxon>Bacteria</taxon>
        <taxon>Bacillati</taxon>
        <taxon>Bacillota</taxon>
        <taxon>Bacilli</taxon>
        <taxon>Bacillales</taxon>
        <taxon>Paenibacillaceae</taxon>
        <taxon>Paenibacillus</taxon>
    </lineage>
</organism>
<dbReference type="InterPro" id="IPR025619">
    <property type="entry name" value="YlzJ"/>
</dbReference>
<protein>
    <submittedName>
        <fullName evidence="1">Uncharacterized protein</fullName>
    </submittedName>
</protein>
<accession>A0A6C0G026</accession>
<reference evidence="1 2" key="1">
    <citation type="submission" date="2020-01" db="EMBL/GenBank/DDBJ databases">
        <title>Paenibacillus sp. nov., isolated from tomato rhizosphere.</title>
        <authorList>
            <person name="Weon H.-Y."/>
            <person name="Lee S.A."/>
        </authorList>
    </citation>
    <scope>NUCLEOTIDE SEQUENCE [LARGE SCALE GENOMIC DNA]</scope>
    <source>
        <strain evidence="1 2">12200R-189</strain>
    </source>
</reference>
<keyword evidence="2" id="KW-1185">Reference proteome</keyword>
<dbReference type="Proteomes" id="UP000476064">
    <property type="component" value="Chromosome"/>
</dbReference>
<proteinExistence type="predicted"/>
<evidence type="ECO:0000313" key="2">
    <source>
        <dbReference type="Proteomes" id="UP000476064"/>
    </source>
</evidence>
<gene>
    <name evidence="1" type="ORF">GXP70_12890</name>
</gene>
<sequence>MTIYSTMPLELVFEGIHQQPGPYVTVQAGDVRLQLEAVSPGIGRIVRIMDGPLDAFLRSELTPGTLVAYGPSAL</sequence>
<dbReference type="Pfam" id="PF14035">
    <property type="entry name" value="YlzJ"/>
    <property type="match status" value="1"/>
</dbReference>